<keyword evidence="3" id="KW-0547">Nucleotide-binding</keyword>
<evidence type="ECO:0000313" key="9">
    <source>
        <dbReference type="EMBL" id="MBP2356077.1"/>
    </source>
</evidence>
<organism evidence="9 10">
    <name type="scientific">Kribbella aluminosa</name>
    <dbReference type="NCBI Taxonomy" id="416017"/>
    <lineage>
        <taxon>Bacteria</taxon>
        <taxon>Bacillati</taxon>
        <taxon>Actinomycetota</taxon>
        <taxon>Actinomycetes</taxon>
        <taxon>Propionibacteriales</taxon>
        <taxon>Kribbellaceae</taxon>
        <taxon>Kribbella</taxon>
    </lineage>
</organism>
<dbReference type="SUPFAM" id="SSF90123">
    <property type="entry name" value="ABC transporter transmembrane region"/>
    <property type="match status" value="1"/>
</dbReference>
<keyword evidence="4 9" id="KW-0067">ATP-binding</keyword>
<keyword evidence="6 7" id="KW-0472">Membrane</keyword>
<evidence type="ECO:0000256" key="6">
    <source>
        <dbReference type="ARBA" id="ARBA00023136"/>
    </source>
</evidence>
<dbReference type="RefSeq" id="WP_209698651.1">
    <property type="nucleotide sequence ID" value="NZ_JAGINT010000002.1"/>
</dbReference>
<dbReference type="PANTHER" id="PTHR24221">
    <property type="entry name" value="ATP-BINDING CASSETTE SUB-FAMILY B"/>
    <property type="match status" value="1"/>
</dbReference>
<dbReference type="GO" id="GO:0005524">
    <property type="term" value="F:ATP binding"/>
    <property type="evidence" value="ECO:0007669"/>
    <property type="project" value="UniProtKB-KW"/>
</dbReference>
<protein>
    <submittedName>
        <fullName evidence="9">ATP-binding cassette subfamily B protein</fullName>
    </submittedName>
</protein>
<keyword evidence="5 7" id="KW-1133">Transmembrane helix</keyword>
<keyword evidence="2 7" id="KW-0812">Transmembrane</keyword>
<dbReference type="InterPro" id="IPR027417">
    <property type="entry name" value="P-loop_NTPase"/>
</dbReference>
<evidence type="ECO:0000256" key="7">
    <source>
        <dbReference type="SAM" id="Phobius"/>
    </source>
</evidence>
<name>A0ABS4UWQ8_9ACTN</name>
<evidence type="ECO:0000313" key="10">
    <source>
        <dbReference type="Proteomes" id="UP000755585"/>
    </source>
</evidence>
<dbReference type="EMBL" id="JAGINT010000002">
    <property type="protein sequence ID" value="MBP2356077.1"/>
    <property type="molecule type" value="Genomic_DNA"/>
</dbReference>
<keyword evidence="10" id="KW-1185">Reference proteome</keyword>
<dbReference type="PANTHER" id="PTHR24221:SF646">
    <property type="entry name" value="HAEMOLYSIN SECRETION ATP-BINDING PROTEIN"/>
    <property type="match status" value="1"/>
</dbReference>
<evidence type="ECO:0000256" key="5">
    <source>
        <dbReference type="ARBA" id="ARBA00022989"/>
    </source>
</evidence>
<evidence type="ECO:0000259" key="8">
    <source>
        <dbReference type="PROSITE" id="PS50893"/>
    </source>
</evidence>
<feature type="transmembrane region" description="Helical" evidence="7">
    <location>
        <begin position="86"/>
        <end position="103"/>
    </location>
</feature>
<accession>A0ABS4UWQ8</accession>
<dbReference type="Pfam" id="PF00005">
    <property type="entry name" value="ABC_tran"/>
    <property type="match status" value="1"/>
</dbReference>
<feature type="transmembrane region" description="Helical" evidence="7">
    <location>
        <begin position="173"/>
        <end position="196"/>
    </location>
</feature>
<dbReference type="Gene3D" id="3.40.50.300">
    <property type="entry name" value="P-loop containing nucleotide triphosphate hydrolases"/>
    <property type="match status" value="1"/>
</dbReference>
<gene>
    <name evidence="9" type="ORF">JOF29_007187</name>
</gene>
<dbReference type="Proteomes" id="UP000755585">
    <property type="component" value="Unassembled WGS sequence"/>
</dbReference>
<dbReference type="InterPro" id="IPR036640">
    <property type="entry name" value="ABC1_TM_sf"/>
</dbReference>
<dbReference type="InterPro" id="IPR039421">
    <property type="entry name" value="Type_1_exporter"/>
</dbReference>
<comment type="caution">
    <text evidence="9">The sequence shown here is derived from an EMBL/GenBank/DDBJ whole genome shotgun (WGS) entry which is preliminary data.</text>
</comment>
<dbReference type="Gene3D" id="1.20.1560.10">
    <property type="entry name" value="ABC transporter type 1, transmembrane domain"/>
    <property type="match status" value="1"/>
</dbReference>
<sequence>MTARLRDLIGNFLVVEKIGPAWLASRITHEVATLEGTEHMERGDYLDRIGLLRTSSWELVAGMWTAIRTLFSAVQLLLVLLLLGSVSPWLLCLFALAAVPLWCDSRARRLHHQAQTATAEKFRLQRRLFELSTDVAASKEIRISGATERLLEHQNHAWNVMVRQRFRARLHAFLWRLVGWAAFTAGFTATLAFVVMHTTSGRSVGDVVMTVTLAASLQQTVQAAVSQLTGTMSAGVVIEPYLWLRSYAETDRARANGTLPPPPALRDGIEFKGVCHTYPGTLHPALQDVSVTLPAGSVVAVVGEYGSGKSTLIKLLGKFYQPDSGSILVDGTDLAALHTDDWRARTSAAYQDFGRYPQTTFAEAVGLGDLQHISNSARIADAVRQADADGIVDSLPNGLDTSLGRAFGGVDLSEGQWQKTALARASMRQAPLLFVLDEPTASLDAPSEHTIFERYMKRARSLARSTGAITVIVSHRFSTVAGSDLILVLDKGTLVEHGTHQDLLNADGRYAELYRIQTAAYTLD</sequence>
<dbReference type="InterPro" id="IPR003593">
    <property type="entry name" value="AAA+_ATPase"/>
</dbReference>
<comment type="subcellular location">
    <subcellularLocation>
        <location evidence="1">Cell membrane</location>
        <topology evidence="1">Multi-pass membrane protein</topology>
    </subcellularLocation>
</comment>
<proteinExistence type="predicted"/>
<evidence type="ECO:0000256" key="4">
    <source>
        <dbReference type="ARBA" id="ARBA00022840"/>
    </source>
</evidence>
<evidence type="ECO:0000256" key="2">
    <source>
        <dbReference type="ARBA" id="ARBA00022692"/>
    </source>
</evidence>
<feature type="domain" description="ABC transporter" evidence="8">
    <location>
        <begin position="269"/>
        <end position="516"/>
    </location>
</feature>
<dbReference type="SMART" id="SM00382">
    <property type="entry name" value="AAA"/>
    <property type="match status" value="1"/>
</dbReference>
<evidence type="ECO:0000256" key="1">
    <source>
        <dbReference type="ARBA" id="ARBA00004651"/>
    </source>
</evidence>
<dbReference type="PROSITE" id="PS50893">
    <property type="entry name" value="ABC_TRANSPORTER_2"/>
    <property type="match status" value="1"/>
</dbReference>
<dbReference type="InterPro" id="IPR003439">
    <property type="entry name" value="ABC_transporter-like_ATP-bd"/>
</dbReference>
<reference evidence="9 10" key="1">
    <citation type="submission" date="2021-03" db="EMBL/GenBank/DDBJ databases">
        <title>Sequencing the genomes of 1000 actinobacteria strains.</title>
        <authorList>
            <person name="Klenk H.-P."/>
        </authorList>
    </citation>
    <scope>NUCLEOTIDE SEQUENCE [LARGE SCALE GENOMIC DNA]</scope>
    <source>
        <strain evidence="9 10">DSM 18824</strain>
    </source>
</reference>
<dbReference type="SUPFAM" id="SSF52540">
    <property type="entry name" value="P-loop containing nucleoside triphosphate hydrolases"/>
    <property type="match status" value="1"/>
</dbReference>
<evidence type="ECO:0000256" key="3">
    <source>
        <dbReference type="ARBA" id="ARBA00022741"/>
    </source>
</evidence>